<comment type="caution">
    <text evidence="5">The sequence shown here is derived from an EMBL/GenBank/DDBJ whole genome shotgun (WGS) entry which is preliminary data.</text>
</comment>
<dbReference type="PROSITE" id="PS51118">
    <property type="entry name" value="HTH_HXLR"/>
    <property type="match status" value="1"/>
</dbReference>
<evidence type="ECO:0000256" key="1">
    <source>
        <dbReference type="ARBA" id="ARBA00023015"/>
    </source>
</evidence>
<keyword evidence="3" id="KW-0804">Transcription</keyword>
<evidence type="ECO:0000256" key="2">
    <source>
        <dbReference type="ARBA" id="ARBA00023125"/>
    </source>
</evidence>
<dbReference type="STRING" id="1834516.BL253_22305"/>
<dbReference type="PANTHER" id="PTHR33204">
    <property type="entry name" value="TRANSCRIPTIONAL REGULATOR, MARR FAMILY"/>
    <property type="match status" value="1"/>
</dbReference>
<keyword evidence="6" id="KW-1185">Reference proteome</keyword>
<dbReference type="Gene3D" id="1.10.10.10">
    <property type="entry name" value="Winged helix-like DNA-binding domain superfamily/Winged helix DNA-binding domain"/>
    <property type="match status" value="1"/>
</dbReference>
<keyword evidence="2" id="KW-0238">DNA-binding</keyword>
<evidence type="ECO:0000259" key="4">
    <source>
        <dbReference type="PROSITE" id="PS51118"/>
    </source>
</evidence>
<dbReference type="SUPFAM" id="SSF46785">
    <property type="entry name" value="Winged helix' DNA-binding domain"/>
    <property type="match status" value="1"/>
</dbReference>
<reference evidence="6" key="1">
    <citation type="submission" date="2016-10" db="EMBL/GenBank/DDBJ databases">
        <title>Frankia sp. NRRL B-16386 Genome sequencing.</title>
        <authorList>
            <person name="Ghodhbane-Gtari F."/>
            <person name="Swanson E."/>
            <person name="Gueddou A."/>
            <person name="Hezbri K."/>
            <person name="Ktari K."/>
            <person name="Nouioui I."/>
            <person name="Morris K."/>
            <person name="Simpson S."/>
            <person name="Abebe-Akele F."/>
            <person name="Thomas K."/>
            <person name="Gtari M."/>
            <person name="Tisa L.S."/>
        </authorList>
    </citation>
    <scope>NUCLEOTIDE SEQUENCE [LARGE SCALE GENOMIC DNA]</scope>
    <source>
        <strain evidence="6">NRRL B-16386</strain>
    </source>
</reference>
<proteinExistence type="predicted"/>
<evidence type="ECO:0000313" key="6">
    <source>
        <dbReference type="Proteomes" id="UP000188929"/>
    </source>
</evidence>
<name>A0A1V2I6R1_9ACTN</name>
<feature type="domain" description="HTH hxlR-type" evidence="4">
    <location>
        <begin position="25"/>
        <end position="124"/>
    </location>
</feature>
<dbReference type="InterPro" id="IPR036388">
    <property type="entry name" value="WH-like_DNA-bd_sf"/>
</dbReference>
<dbReference type="GO" id="GO:0003677">
    <property type="term" value="F:DNA binding"/>
    <property type="evidence" value="ECO:0007669"/>
    <property type="project" value="UniProtKB-KW"/>
</dbReference>
<dbReference type="AlphaFoldDB" id="A0A1V2I6R1"/>
<dbReference type="EMBL" id="MOMC01000046">
    <property type="protein sequence ID" value="ONH27296.1"/>
    <property type="molecule type" value="Genomic_DNA"/>
</dbReference>
<protein>
    <submittedName>
        <fullName evidence="5">Transcriptional regulator</fullName>
    </submittedName>
</protein>
<evidence type="ECO:0000313" key="5">
    <source>
        <dbReference type="EMBL" id="ONH27296.1"/>
    </source>
</evidence>
<evidence type="ECO:0000256" key="3">
    <source>
        <dbReference type="ARBA" id="ARBA00023163"/>
    </source>
</evidence>
<dbReference type="Pfam" id="PF01638">
    <property type="entry name" value="HxlR"/>
    <property type="match status" value="1"/>
</dbReference>
<dbReference type="InterPro" id="IPR002577">
    <property type="entry name" value="HTH_HxlR"/>
</dbReference>
<dbReference type="InterPro" id="IPR036390">
    <property type="entry name" value="WH_DNA-bd_sf"/>
</dbReference>
<sequence length="138" mass="15200">MRSEPATMAGMSEHGHPCVEQIADCRLRAATDLFTHTWDPVVLAALRPGPRRRRELRVAIGGVSDKVLTEALRRLCGYGLVDRHAFAQAPPRVEYTLTPLGQSLVDGPMRALGDWTLEHGDELLDAQERSAAAWSHGH</sequence>
<dbReference type="Proteomes" id="UP000188929">
    <property type="component" value="Unassembled WGS sequence"/>
</dbReference>
<keyword evidence="1" id="KW-0805">Transcription regulation</keyword>
<dbReference type="PANTHER" id="PTHR33204:SF37">
    <property type="entry name" value="HTH-TYPE TRANSCRIPTIONAL REGULATOR YODB"/>
    <property type="match status" value="1"/>
</dbReference>
<accession>A0A1V2I6R1</accession>
<organism evidence="5 6">
    <name type="scientific">Pseudofrankia asymbiotica</name>
    <dbReference type="NCBI Taxonomy" id="1834516"/>
    <lineage>
        <taxon>Bacteria</taxon>
        <taxon>Bacillati</taxon>
        <taxon>Actinomycetota</taxon>
        <taxon>Actinomycetes</taxon>
        <taxon>Frankiales</taxon>
        <taxon>Frankiaceae</taxon>
        <taxon>Pseudofrankia</taxon>
    </lineage>
</organism>
<gene>
    <name evidence="5" type="ORF">BL253_22305</name>
</gene>